<comment type="subcellular location">
    <subcellularLocation>
        <location evidence="1">Cell membrane</location>
        <topology evidence="1">Multi-pass membrane protein</topology>
    </subcellularLocation>
</comment>
<dbReference type="AlphaFoldDB" id="A0A1G6JTS6"/>
<dbReference type="RefSeq" id="WP_091402698.1">
    <property type="nucleotide sequence ID" value="NZ_FMYV01000002.1"/>
</dbReference>
<dbReference type="PANTHER" id="PTHR11795">
    <property type="entry name" value="BRANCHED-CHAIN AMINO ACID TRANSPORT SYSTEM PERMEASE PROTEIN LIVH"/>
    <property type="match status" value="1"/>
</dbReference>
<evidence type="ECO:0000256" key="5">
    <source>
        <dbReference type="ARBA" id="ARBA00022970"/>
    </source>
</evidence>
<evidence type="ECO:0000256" key="6">
    <source>
        <dbReference type="ARBA" id="ARBA00022989"/>
    </source>
</evidence>
<sequence length="293" mass="31720">MAFIQNVLLGIPQGALYGLMAFGIALIFKTVFVMNFAHGSSGMMAAFFAFSVYSWTQNLFIAIIGALIFGFILAQLIERFLMRPVKHLSHAAMIIITLGLLMIFEGLSIIIWGTDYQQFPQIAEGAPFLMNLGDNLLVLPLNDLVNMVIALSVTVALALFLKFTKLGTAIRARSQDEVGASVVGININKVDALVWGIGISLAALVAVLAAPRTYVHPQMMTNYQLYGFTAGVLGGFYNLFGAIAGGLLLGIMEKLVGYYISPDYQLSIILILIIVVLVVKPTGLFGSKFEGRV</sequence>
<evidence type="ECO:0000313" key="11">
    <source>
        <dbReference type="Proteomes" id="UP000199322"/>
    </source>
</evidence>
<dbReference type="EMBL" id="FMYV01000002">
    <property type="protein sequence ID" value="SDC21396.1"/>
    <property type="molecule type" value="Genomic_DNA"/>
</dbReference>
<dbReference type="CDD" id="cd06582">
    <property type="entry name" value="TM_PBP1_LivH_like"/>
    <property type="match status" value="1"/>
</dbReference>
<evidence type="ECO:0000256" key="2">
    <source>
        <dbReference type="ARBA" id="ARBA00022448"/>
    </source>
</evidence>
<evidence type="ECO:0000256" key="4">
    <source>
        <dbReference type="ARBA" id="ARBA00022692"/>
    </source>
</evidence>
<keyword evidence="7" id="KW-0472">Membrane</keyword>
<dbReference type="Pfam" id="PF02653">
    <property type="entry name" value="BPD_transp_2"/>
    <property type="match status" value="1"/>
</dbReference>
<evidence type="ECO:0000256" key="1">
    <source>
        <dbReference type="ARBA" id="ARBA00004651"/>
    </source>
</evidence>
<keyword evidence="11" id="KW-1185">Reference proteome</keyword>
<evidence type="ECO:0000313" key="12">
    <source>
        <dbReference type="Proteomes" id="UP000297288"/>
    </source>
</evidence>
<dbReference type="PANTHER" id="PTHR11795:SF451">
    <property type="entry name" value="ABC TRANSPORTER PERMEASE PROTEIN"/>
    <property type="match status" value="1"/>
</dbReference>
<name>A0A1G6JTS6_9BACT</name>
<evidence type="ECO:0000313" key="10">
    <source>
        <dbReference type="EMBL" id="TGG88297.1"/>
    </source>
</evidence>
<accession>A0A1G6JTS6</accession>
<dbReference type="Proteomes" id="UP000297288">
    <property type="component" value="Unassembled WGS sequence"/>
</dbReference>
<dbReference type="InterPro" id="IPR001851">
    <property type="entry name" value="ABC_transp_permease"/>
</dbReference>
<evidence type="ECO:0000256" key="7">
    <source>
        <dbReference type="ARBA" id="ARBA00023136"/>
    </source>
</evidence>
<keyword evidence="2" id="KW-0813">Transport</keyword>
<dbReference type="GO" id="GO:0022857">
    <property type="term" value="F:transmembrane transporter activity"/>
    <property type="evidence" value="ECO:0007669"/>
    <property type="project" value="InterPro"/>
</dbReference>
<evidence type="ECO:0000313" key="9">
    <source>
        <dbReference type="EMBL" id="SDC21396.1"/>
    </source>
</evidence>
<comment type="similarity">
    <text evidence="8">Belongs to the binding-protein-dependent transport system permease family. LivHM subfamily.</text>
</comment>
<organism evidence="9 11">
    <name type="scientific">Geotoga petraea</name>
    <dbReference type="NCBI Taxonomy" id="28234"/>
    <lineage>
        <taxon>Bacteria</taxon>
        <taxon>Thermotogati</taxon>
        <taxon>Thermotogota</taxon>
        <taxon>Thermotogae</taxon>
        <taxon>Petrotogales</taxon>
        <taxon>Petrotogaceae</taxon>
        <taxon>Geotoga</taxon>
    </lineage>
</organism>
<gene>
    <name evidence="10" type="ORF">E4650_04460</name>
    <name evidence="9" type="ORF">SAMN04488588_0611</name>
</gene>
<protein>
    <submittedName>
        <fullName evidence="9">Amino acid/amide ABC transporter membrane protein 1, HAAT family</fullName>
    </submittedName>
    <submittedName>
        <fullName evidence="10">Branched-chain amino acid ABC transporter permease</fullName>
    </submittedName>
</protein>
<dbReference type="OrthoDB" id="9807115at2"/>
<dbReference type="GO" id="GO:0006865">
    <property type="term" value="P:amino acid transport"/>
    <property type="evidence" value="ECO:0007669"/>
    <property type="project" value="UniProtKB-KW"/>
</dbReference>
<reference evidence="9 11" key="1">
    <citation type="submission" date="2016-10" db="EMBL/GenBank/DDBJ databases">
        <authorList>
            <person name="de Groot N.N."/>
        </authorList>
    </citation>
    <scope>NUCLEOTIDE SEQUENCE [LARGE SCALE GENOMIC DNA]</scope>
    <source>
        <strain evidence="9 11">WG14</strain>
    </source>
</reference>
<keyword evidence="6" id="KW-1133">Transmembrane helix</keyword>
<evidence type="ECO:0000256" key="8">
    <source>
        <dbReference type="ARBA" id="ARBA00037998"/>
    </source>
</evidence>
<keyword evidence="3" id="KW-1003">Cell membrane</keyword>
<proteinExistence type="inferred from homology"/>
<dbReference type="Proteomes" id="UP000199322">
    <property type="component" value="Unassembled WGS sequence"/>
</dbReference>
<dbReference type="GO" id="GO:0005886">
    <property type="term" value="C:plasma membrane"/>
    <property type="evidence" value="ECO:0007669"/>
    <property type="project" value="UniProtKB-SubCell"/>
</dbReference>
<dbReference type="InterPro" id="IPR052157">
    <property type="entry name" value="BCAA_transport_permease"/>
</dbReference>
<dbReference type="STRING" id="28234.SAMN04488588_0611"/>
<dbReference type="EMBL" id="SRME01000002">
    <property type="protein sequence ID" value="TGG88297.1"/>
    <property type="molecule type" value="Genomic_DNA"/>
</dbReference>
<reference evidence="10 12" key="2">
    <citation type="submission" date="2019-04" db="EMBL/GenBank/DDBJ databases">
        <title>Draft genome sequence data and analysis of a Fermenting Bacterium, Geotoga petraea strain HO-Geo1, isolated from heavy-oil petroleum reservoir in Russia.</title>
        <authorList>
            <person name="Grouzdev D.S."/>
            <person name="Semenova E.M."/>
            <person name="Sokolova D.S."/>
            <person name="Tourova T.P."/>
            <person name="Poltaraus A.B."/>
            <person name="Nazina T.N."/>
        </authorList>
    </citation>
    <scope>NUCLEOTIDE SEQUENCE [LARGE SCALE GENOMIC DNA]</scope>
    <source>
        <strain evidence="10 12">HO-Geo1</strain>
    </source>
</reference>
<evidence type="ECO:0000256" key="3">
    <source>
        <dbReference type="ARBA" id="ARBA00022475"/>
    </source>
</evidence>
<keyword evidence="4" id="KW-0812">Transmembrane</keyword>
<keyword evidence="5" id="KW-0029">Amino-acid transport</keyword>